<protein>
    <recommendedName>
        <fullName evidence="1">DUF374 domain-containing protein</fullName>
    </recommendedName>
</protein>
<evidence type="ECO:0000259" key="1">
    <source>
        <dbReference type="Pfam" id="PF04028"/>
    </source>
</evidence>
<proteinExistence type="predicted"/>
<organism evidence="2">
    <name type="scientific">uncultured Desulfobacterium sp</name>
    <dbReference type="NCBI Taxonomy" id="201089"/>
    <lineage>
        <taxon>Bacteria</taxon>
        <taxon>Pseudomonadati</taxon>
        <taxon>Thermodesulfobacteriota</taxon>
        <taxon>Desulfobacteria</taxon>
        <taxon>Desulfobacterales</taxon>
        <taxon>Desulfobacteriaceae</taxon>
        <taxon>Desulfobacterium</taxon>
        <taxon>environmental samples</taxon>
    </lineage>
</organism>
<sequence>MHFVSLSPLFGPAFFVSAASPIDCGKMFRHYHTKVIKKSRHTNTALLNCKILSNIPELQIEVRPIAGKKTKFPFKWYDAFLLRVLPPIVAMFIKLLMLSCRVIRVEGRQRETEAIENSCGAAIYVTWHQRMSYHFHYFGARHVTVMISQSRDGEYAARVAKWLGFKNVRGSSTRGGMDALRELAGRIRHGDTGGMLADGPRGPARVAKIGSIILSRDTQAPLIPILWSTDRCWILNSWDRYMIPKPFSRLVFYYGEPITVPISAKKKDLEEYRLILEERLNQGTKWCDSQFGPERPWRKEKR</sequence>
<evidence type="ECO:0000313" key="2">
    <source>
        <dbReference type="EMBL" id="SPD75886.1"/>
    </source>
</evidence>
<dbReference type="Pfam" id="PF04028">
    <property type="entry name" value="DUF374"/>
    <property type="match status" value="1"/>
</dbReference>
<dbReference type="CDD" id="cd07983">
    <property type="entry name" value="LPLAT_DUF374-like"/>
    <property type="match status" value="1"/>
</dbReference>
<dbReference type="InterPro" id="IPR007172">
    <property type="entry name" value="DUF374"/>
</dbReference>
<gene>
    <name evidence="2" type="ORF">PITCH_A780016</name>
</gene>
<reference evidence="2" key="1">
    <citation type="submission" date="2018-01" db="EMBL/GenBank/DDBJ databases">
        <authorList>
            <person name="Regsiter A."/>
            <person name="William W."/>
        </authorList>
    </citation>
    <scope>NUCLEOTIDE SEQUENCE</scope>
    <source>
        <strain evidence="2">TRIP AH-1</strain>
    </source>
</reference>
<accession>A0A445N2H3</accession>
<dbReference type="EMBL" id="OJIN01000223">
    <property type="protein sequence ID" value="SPD75886.1"/>
    <property type="molecule type" value="Genomic_DNA"/>
</dbReference>
<name>A0A445N2H3_9BACT</name>
<feature type="domain" description="DUF374" evidence="1">
    <location>
        <begin position="138"/>
        <end position="204"/>
    </location>
</feature>
<dbReference type="AlphaFoldDB" id="A0A445N2H3"/>